<feature type="transmembrane region" description="Helical" evidence="7">
    <location>
        <begin position="192"/>
        <end position="209"/>
    </location>
</feature>
<dbReference type="PROSITE" id="PS50850">
    <property type="entry name" value="MFS"/>
    <property type="match status" value="1"/>
</dbReference>
<feature type="transmembrane region" description="Helical" evidence="7">
    <location>
        <begin position="252"/>
        <end position="274"/>
    </location>
</feature>
<evidence type="ECO:0000256" key="2">
    <source>
        <dbReference type="ARBA" id="ARBA00022448"/>
    </source>
</evidence>
<evidence type="ECO:0000256" key="1">
    <source>
        <dbReference type="ARBA" id="ARBA00004651"/>
    </source>
</evidence>
<keyword evidence="6 7" id="KW-0472">Membrane</keyword>
<dbReference type="CDD" id="cd17503">
    <property type="entry name" value="MFS_LmrB_MDR_like"/>
    <property type="match status" value="1"/>
</dbReference>
<feature type="transmembrane region" description="Helical" evidence="7">
    <location>
        <begin position="72"/>
        <end position="92"/>
    </location>
</feature>
<dbReference type="AlphaFoldDB" id="V4RBA4"/>
<dbReference type="Pfam" id="PF07690">
    <property type="entry name" value="MFS_1"/>
    <property type="match status" value="1"/>
</dbReference>
<comment type="caution">
    <text evidence="9">The sequence shown here is derived from an EMBL/GenBank/DDBJ whole genome shotgun (WGS) entry which is preliminary data.</text>
</comment>
<feature type="transmembrane region" description="Helical" evidence="7">
    <location>
        <begin position="131"/>
        <end position="149"/>
    </location>
</feature>
<evidence type="ECO:0000313" key="10">
    <source>
        <dbReference type="Proteomes" id="UP000017819"/>
    </source>
</evidence>
<feature type="transmembrane region" description="Helical" evidence="7">
    <location>
        <begin position="427"/>
        <end position="451"/>
    </location>
</feature>
<dbReference type="Gene3D" id="1.20.1250.20">
    <property type="entry name" value="MFS general substrate transporter like domains"/>
    <property type="match status" value="1"/>
</dbReference>
<organism evidence="9 10">
    <name type="scientific">Lutibaculum baratangense AMV1</name>
    <dbReference type="NCBI Taxonomy" id="631454"/>
    <lineage>
        <taxon>Bacteria</taxon>
        <taxon>Pseudomonadati</taxon>
        <taxon>Pseudomonadota</taxon>
        <taxon>Alphaproteobacteria</taxon>
        <taxon>Hyphomicrobiales</taxon>
        <taxon>Tepidamorphaceae</taxon>
        <taxon>Lutibaculum</taxon>
    </lineage>
</organism>
<feature type="domain" description="Major facilitator superfamily (MFS) profile" evidence="8">
    <location>
        <begin position="7"/>
        <end position="453"/>
    </location>
</feature>
<dbReference type="Proteomes" id="UP000017819">
    <property type="component" value="Unassembled WGS sequence"/>
</dbReference>
<protein>
    <submittedName>
        <fullName evidence="9">MFS permease</fullName>
    </submittedName>
</protein>
<proteinExistence type="predicted"/>
<feature type="transmembrane region" description="Helical" evidence="7">
    <location>
        <begin position="98"/>
        <end position="119"/>
    </location>
</feature>
<evidence type="ECO:0000256" key="4">
    <source>
        <dbReference type="ARBA" id="ARBA00022692"/>
    </source>
</evidence>
<sequence>MPNRRLVILIIASALFMENLDSTVLTTALPAIAADFGEDPIRLKLALTSYLIGLAVFIPASGWLADRFGARNVFSTAILVFITGSILCALSQSIGHIVVARVIQALGGAMMVPVGRLVVLRSVPKSEMVDAMAWLAIPALTGPVLGPPLGGFITTYFSWQWIFWINVPIGCVGLVLARIYVPDIREEARPRFDIVGFLLSGLGLSAIVSGSTTMGLDVIPLPWVAALLAVGAILIAAYVRHSRRVAAPILDLSLFAVPTYRAAVLGGMLFRIGIGASPFLLPLMLQIGFGLTPFQSGMITFAGALGAIGMKLCASRLVRHFGFRRILVLNALLCAAFVAVPAAFSEATPFALIVAILLVGGFFRSLQFTSINGLAFSDLESPRMSGGTSLTSVMQQFSLSLGISVAAIVLHTTTAGEPASSFEVADFAPAFLVVGAAAALSAFVFAALPAAAGGQVSGHRACGQGAVSVARERP</sequence>
<keyword evidence="4 7" id="KW-0812">Transmembrane</keyword>
<evidence type="ECO:0000259" key="8">
    <source>
        <dbReference type="PROSITE" id="PS50850"/>
    </source>
</evidence>
<dbReference type="InterPro" id="IPR020846">
    <property type="entry name" value="MFS_dom"/>
</dbReference>
<feature type="transmembrane region" description="Helical" evidence="7">
    <location>
        <begin position="161"/>
        <end position="180"/>
    </location>
</feature>
<evidence type="ECO:0000256" key="3">
    <source>
        <dbReference type="ARBA" id="ARBA00022475"/>
    </source>
</evidence>
<dbReference type="eggNOG" id="COG2814">
    <property type="taxonomic scope" value="Bacteria"/>
</dbReference>
<dbReference type="GO" id="GO:0005886">
    <property type="term" value="C:plasma membrane"/>
    <property type="evidence" value="ECO:0007669"/>
    <property type="project" value="UniProtKB-SubCell"/>
</dbReference>
<reference evidence="9 10" key="1">
    <citation type="journal article" date="2014" name="Genome Announc.">
        <title>Draft Genome Sequence of Lutibaculum baratangense Strain AMV1T, Isolated from a Mud Volcano in Andamans, India.</title>
        <authorList>
            <person name="Singh A."/>
            <person name="Sreenivas A."/>
            <person name="Sathyanarayana Reddy G."/>
            <person name="Pinnaka A.K."/>
            <person name="Shivaji S."/>
        </authorList>
    </citation>
    <scope>NUCLEOTIDE SEQUENCE [LARGE SCALE GENOMIC DNA]</scope>
    <source>
        <strain evidence="9 10">AMV1</strain>
    </source>
</reference>
<evidence type="ECO:0000256" key="6">
    <source>
        <dbReference type="ARBA" id="ARBA00023136"/>
    </source>
</evidence>
<dbReference type="PATRIC" id="fig|631454.5.peg.3444"/>
<dbReference type="PANTHER" id="PTHR42718">
    <property type="entry name" value="MAJOR FACILITATOR SUPERFAMILY MULTIDRUG TRANSPORTER MFSC"/>
    <property type="match status" value="1"/>
</dbReference>
<comment type="subcellular location">
    <subcellularLocation>
        <location evidence="1">Cell membrane</location>
        <topology evidence="1">Multi-pass membrane protein</topology>
    </subcellularLocation>
</comment>
<evidence type="ECO:0000313" key="9">
    <source>
        <dbReference type="EMBL" id="ESR23416.1"/>
    </source>
</evidence>
<keyword evidence="10" id="KW-1185">Reference proteome</keyword>
<keyword evidence="5 7" id="KW-1133">Transmembrane helix</keyword>
<dbReference type="PANTHER" id="PTHR42718:SF46">
    <property type="entry name" value="BLR6921 PROTEIN"/>
    <property type="match status" value="1"/>
</dbReference>
<dbReference type="InterPro" id="IPR036259">
    <property type="entry name" value="MFS_trans_sf"/>
</dbReference>
<feature type="transmembrane region" description="Helical" evidence="7">
    <location>
        <begin position="294"/>
        <end position="314"/>
    </location>
</feature>
<evidence type="ECO:0000256" key="5">
    <source>
        <dbReference type="ARBA" id="ARBA00022989"/>
    </source>
</evidence>
<keyword evidence="2" id="KW-0813">Transport</keyword>
<feature type="transmembrane region" description="Helical" evidence="7">
    <location>
        <begin position="326"/>
        <end position="344"/>
    </location>
</feature>
<feature type="transmembrane region" description="Helical" evidence="7">
    <location>
        <begin position="221"/>
        <end position="240"/>
    </location>
</feature>
<name>V4RBA4_9HYPH</name>
<keyword evidence="3" id="KW-1003">Cell membrane</keyword>
<feature type="transmembrane region" description="Helical" evidence="7">
    <location>
        <begin position="43"/>
        <end position="65"/>
    </location>
</feature>
<accession>V4RBA4</accession>
<gene>
    <name evidence="9" type="ORF">N177_3484</name>
</gene>
<feature type="transmembrane region" description="Helical" evidence="7">
    <location>
        <begin position="350"/>
        <end position="376"/>
    </location>
</feature>
<dbReference type="InterPro" id="IPR004638">
    <property type="entry name" value="EmrB-like"/>
</dbReference>
<dbReference type="STRING" id="631454.N177_3484"/>
<dbReference type="GO" id="GO:0022857">
    <property type="term" value="F:transmembrane transporter activity"/>
    <property type="evidence" value="ECO:0007669"/>
    <property type="project" value="InterPro"/>
</dbReference>
<dbReference type="SUPFAM" id="SSF103473">
    <property type="entry name" value="MFS general substrate transporter"/>
    <property type="match status" value="1"/>
</dbReference>
<evidence type="ECO:0000256" key="7">
    <source>
        <dbReference type="SAM" id="Phobius"/>
    </source>
</evidence>
<dbReference type="NCBIfam" id="TIGR00711">
    <property type="entry name" value="efflux_EmrB"/>
    <property type="match status" value="1"/>
</dbReference>
<dbReference type="RefSeq" id="WP_023433602.1">
    <property type="nucleotide sequence ID" value="NZ_AWXZ01000039.1"/>
</dbReference>
<dbReference type="EMBL" id="AWXZ01000039">
    <property type="protein sequence ID" value="ESR23416.1"/>
    <property type="molecule type" value="Genomic_DNA"/>
</dbReference>
<dbReference type="InterPro" id="IPR011701">
    <property type="entry name" value="MFS"/>
</dbReference>
<feature type="transmembrane region" description="Helical" evidence="7">
    <location>
        <begin position="397"/>
        <end position="415"/>
    </location>
</feature>
<dbReference type="Gene3D" id="1.20.1720.10">
    <property type="entry name" value="Multidrug resistance protein D"/>
    <property type="match status" value="1"/>
</dbReference>